<dbReference type="PROSITE" id="PS51999">
    <property type="entry name" value="ZF_GRF"/>
    <property type="match status" value="1"/>
</dbReference>
<feature type="compositionally biased region" description="Polar residues" evidence="5">
    <location>
        <begin position="21"/>
        <end position="30"/>
    </location>
</feature>
<accession>A0ABU6VVS4</accession>
<proteinExistence type="predicted"/>
<evidence type="ECO:0000256" key="1">
    <source>
        <dbReference type="ARBA" id="ARBA00022723"/>
    </source>
</evidence>
<organism evidence="8 9">
    <name type="scientific">Stylosanthes scabra</name>
    <dbReference type="NCBI Taxonomy" id="79078"/>
    <lineage>
        <taxon>Eukaryota</taxon>
        <taxon>Viridiplantae</taxon>
        <taxon>Streptophyta</taxon>
        <taxon>Embryophyta</taxon>
        <taxon>Tracheophyta</taxon>
        <taxon>Spermatophyta</taxon>
        <taxon>Magnoliopsida</taxon>
        <taxon>eudicotyledons</taxon>
        <taxon>Gunneridae</taxon>
        <taxon>Pentapetalae</taxon>
        <taxon>rosids</taxon>
        <taxon>fabids</taxon>
        <taxon>Fabales</taxon>
        <taxon>Fabaceae</taxon>
        <taxon>Papilionoideae</taxon>
        <taxon>50 kb inversion clade</taxon>
        <taxon>dalbergioids sensu lato</taxon>
        <taxon>Dalbergieae</taxon>
        <taxon>Pterocarpus clade</taxon>
        <taxon>Stylosanthes</taxon>
    </lineage>
</organism>
<dbReference type="EMBL" id="JASCZI010153566">
    <property type="protein sequence ID" value="MED6177482.1"/>
    <property type="molecule type" value="Genomic_DNA"/>
</dbReference>
<keyword evidence="2 4" id="KW-0863">Zinc-finger</keyword>
<dbReference type="PANTHER" id="PTHR33248">
    <property type="entry name" value="ZINC ION-BINDING PROTEIN"/>
    <property type="match status" value="1"/>
</dbReference>
<keyword evidence="6" id="KW-1133">Transmembrane helix</keyword>
<feature type="region of interest" description="Disordered" evidence="5">
    <location>
        <begin position="1"/>
        <end position="30"/>
    </location>
</feature>
<keyword evidence="6" id="KW-0472">Membrane</keyword>
<keyword evidence="1" id="KW-0479">Metal-binding</keyword>
<reference evidence="8 9" key="1">
    <citation type="journal article" date="2023" name="Plants (Basel)">
        <title>Bridging the Gap: Combining Genomics and Transcriptomics Approaches to Understand Stylosanthes scabra, an Orphan Legume from the Brazilian Caatinga.</title>
        <authorList>
            <person name="Ferreira-Neto J.R.C."/>
            <person name="da Silva M.D."/>
            <person name="Binneck E."/>
            <person name="de Melo N.F."/>
            <person name="da Silva R.H."/>
            <person name="de Melo A.L.T.M."/>
            <person name="Pandolfi V."/>
            <person name="Bustamante F.O."/>
            <person name="Brasileiro-Vidal A.C."/>
            <person name="Benko-Iseppon A.M."/>
        </authorList>
    </citation>
    <scope>NUCLEOTIDE SEQUENCE [LARGE SCALE GENOMIC DNA]</scope>
    <source>
        <tissue evidence="8">Leaves</tissue>
    </source>
</reference>
<sequence>MATEGRESTPISRDRAVGGESWSTTSSHRGASTKKKRFVAPICHCGTYAILFESFTQMNPNRLFFGCSHFKGKGSHCKYFAWLDEYLASGHSNEGSRAPEEEDPMKNIEERMISLEKMMTDLSNRKRDIVMNHCKGISIFVLGILFAFCLSLGLS</sequence>
<evidence type="ECO:0000256" key="4">
    <source>
        <dbReference type="PROSITE-ProRule" id="PRU01343"/>
    </source>
</evidence>
<feature type="domain" description="GRF-type" evidence="7">
    <location>
        <begin position="43"/>
        <end position="86"/>
    </location>
</feature>
<evidence type="ECO:0000313" key="9">
    <source>
        <dbReference type="Proteomes" id="UP001341840"/>
    </source>
</evidence>
<evidence type="ECO:0000256" key="6">
    <source>
        <dbReference type="SAM" id="Phobius"/>
    </source>
</evidence>
<feature type="transmembrane region" description="Helical" evidence="6">
    <location>
        <begin position="136"/>
        <end position="154"/>
    </location>
</feature>
<comment type="caution">
    <text evidence="8">The sequence shown here is derived from an EMBL/GenBank/DDBJ whole genome shotgun (WGS) entry which is preliminary data.</text>
</comment>
<keyword evidence="3" id="KW-0862">Zinc</keyword>
<feature type="compositionally biased region" description="Basic and acidic residues" evidence="5">
    <location>
        <begin position="1"/>
        <end position="17"/>
    </location>
</feature>
<evidence type="ECO:0000256" key="2">
    <source>
        <dbReference type="ARBA" id="ARBA00022771"/>
    </source>
</evidence>
<gene>
    <name evidence="8" type="ORF">PIB30_098528</name>
</gene>
<keyword evidence="9" id="KW-1185">Reference proteome</keyword>
<name>A0ABU6VVS4_9FABA</name>
<protein>
    <recommendedName>
        <fullName evidence="7">GRF-type domain-containing protein</fullName>
    </recommendedName>
</protein>
<evidence type="ECO:0000313" key="8">
    <source>
        <dbReference type="EMBL" id="MED6177482.1"/>
    </source>
</evidence>
<evidence type="ECO:0000259" key="7">
    <source>
        <dbReference type="PROSITE" id="PS51999"/>
    </source>
</evidence>
<evidence type="ECO:0000256" key="3">
    <source>
        <dbReference type="ARBA" id="ARBA00022833"/>
    </source>
</evidence>
<keyword evidence="6" id="KW-0812">Transmembrane</keyword>
<dbReference type="Proteomes" id="UP001341840">
    <property type="component" value="Unassembled WGS sequence"/>
</dbReference>
<evidence type="ECO:0000256" key="5">
    <source>
        <dbReference type="SAM" id="MobiDB-lite"/>
    </source>
</evidence>
<dbReference type="InterPro" id="IPR010666">
    <property type="entry name" value="Znf_GRF"/>
</dbReference>